<keyword evidence="5 7" id="KW-1133">Transmembrane helix</keyword>
<keyword evidence="6 7" id="KW-0472">Membrane</keyword>
<dbReference type="RefSeq" id="WP_091315207.1">
    <property type="nucleotide sequence ID" value="NZ_FNSO01000004.1"/>
</dbReference>
<feature type="transmembrane region" description="Helical" evidence="7">
    <location>
        <begin position="20"/>
        <end position="38"/>
    </location>
</feature>
<dbReference type="OrthoDB" id="3694999at2"/>
<evidence type="ECO:0000256" key="2">
    <source>
        <dbReference type="ARBA" id="ARBA00007531"/>
    </source>
</evidence>
<evidence type="ECO:0000256" key="5">
    <source>
        <dbReference type="ARBA" id="ARBA00022989"/>
    </source>
</evidence>
<dbReference type="Proteomes" id="UP000199622">
    <property type="component" value="Unassembled WGS sequence"/>
</dbReference>
<comment type="subcellular location">
    <subcellularLocation>
        <location evidence="1">Cell membrane</location>
    </subcellularLocation>
</comment>
<evidence type="ECO:0000256" key="6">
    <source>
        <dbReference type="ARBA" id="ARBA00023136"/>
    </source>
</evidence>
<evidence type="ECO:0000256" key="7">
    <source>
        <dbReference type="SAM" id="Phobius"/>
    </source>
</evidence>
<comment type="similarity">
    <text evidence="2">Belongs to the MmpS family.</text>
</comment>
<proteinExistence type="inferred from homology"/>
<evidence type="ECO:0000313" key="9">
    <source>
        <dbReference type="Proteomes" id="UP000199622"/>
    </source>
</evidence>
<dbReference type="GO" id="GO:0005886">
    <property type="term" value="C:plasma membrane"/>
    <property type="evidence" value="ECO:0007669"/>
    <property type="project" value="UniProtKB-SubCell"/>
</dbReference>
<sequence>MSVPTATRDCAGRARSAGSFVVVLGVLAAAFAVTSYVVPRSARGPVKDAPAAAPVAPVAVRSVSHSVVYELLGAHGARNVTYAAAGSALTQQAEVATPWSAQFTRVGPEGRTEFYSIAARNPGPGALRCRIVVDGVVVAEKTESEPGRLFSCAV</sequence>
<name>A0A1H4YSX4_9PSEU</name>
<dbReference type="InterPro" id="IPR008693">
    <property type="entry name" value="MmpS"/>
</dbReference>
<keyword evidence="4 7" id="KW-0812">Transmembrane</keyword>
<evidence type="ECO:0000256" key="4">
    <source>
        <dbReference type="ARBA" id="ARBA00022692"/>
    </source>
</evidence>
<keyword evidence="9" id="KW-1185">Reference proteome</keyword>
<dbReference type="STRING" id="208445.SAMN04489727_6866"/>
<organism evidence="8 9">
    <name type="scientific">Amycolatopsis tolypomycina</name>
    <dbReference type="NCBI Taxonomy" id="208445"/>
    <lineage>
        <taxon>Bacteria</taxon>
        <taxon>Bacillati</taxon>
        <taxon>Actinomycetota</taxon>
        <taxon>Actinomycetes</taxon>
        <taxon>Pseudonocardiales</taxon>
        <taxon>Pseudonocardiaceae</taxon>
        <taxon>Amycolatopsis</taxon>
    </lineage>
</organism>
<dbReference type="AlphaFoldDB" id="A0A1H4YSX4"/>
<dbReference type="InterPro" id="IPR038468">
    <property type="entry name" value="MmpS_C"/>
</dbReference>
<evidence type="ECO:0000313" key="8">
    <source>
        <dbReference type="EMBL" id="SED20254.1"/>
    </source>
</evidence>
<dbReference type="Pfam" id="PF05423">
    <property type="entry name" value="Mycobact_memb"/>
    <property type="match status" value="1"/>
</dbReference>
<reference evidence="9" key="1">
    <citation type="submission" date="2016-10" db="EMBL/GenBank/DDBJ databases">
        <authorList>
            <person name="Varghese N."/>
            <person name="Submissions S."/>
        </authorList>
    </citation>
    <scope>NUCLEOTIDE SEQUENCE [LARGE SCALE GENOMIC DNA]</scope>
    <source>
        <strain evidence="9">DSM 44544</strain>
    </source>
</reference>
<dbReference type="EMBL" id="FNSO01000004">
    <property type="protein sequence ID" value="SED20254.1"/>
    <property type="molecule type" value="Genomic_DNA"/>
</dbReference>
<gene>
    <name evidence="8" type="ORF">SAMN04489727_6866</name>
</gene>
<evidence type="ECO:0000256" key="3">
    <source>
        <dbReference type="ARBA" id="ARBA00022475"/>
    </source>
</evidence>
<accession>A0A1H4YSX4</accession>
<dbReference type="Gene3D" id="2.60.40.2880">
    <property type="entry name" value="MmpS1-5, C-terminal soluble domain"/>
    <property type="match status" value="1"/>
</dbReference>
<protein>
    <submittedName>
        <fullName evidence="8">Membrane protein</fullName>
    </submittedName>
</protein>
<keyword evidence="3" id="KW-1003">Cell membrane</keyword>
<evidence type="ECO:0000256" key="1">
    <source>
        <dbReference type="ARBA" id="ARBA00004236"/>
    </source>
</evidence>